<reference evidence="3 4" key="1">
    <citation type="journal article" date="2016" name="Nat. Commun.">
        <title>Thousands of microbial genomes shed light on interconnected biogeochemical processes in an aquifer system.</title>
        <authorList>
            <person name="Anantharaman K."/>
            <person name="Brown C.T."/>
            <person name="Hug L.A."/>
            <person name="Sharon I."/>
            <person name="Castelle C.J."/>
            <person name="Probst A.J."/>
            <person name="Thomas B.C."/>
            <person name="Singh A."/>
            <person name="Wilkins M.J."/>
            <person name="Karaoz U."/>
            <person name="Brodie E.L."/>
            <person name="Williams K.H."/>
            <person name="Hubbard S.S."/>
            <person name="Banfield J.F."/>
        </authorList>
    </citation>
    <scope>NUCLEOTIDE SEQUENCE [LARGE SCALE GENOMIC DNA]</scope>
</reference>
<keyword evidence="3" id="KW-0808">Transferase</keyword>
<dbReference type="SUPFAM" id="SSF53335">
    <property type="entry name" value="S-adenosyl-L-methionine-dependent methyltransferases"/>
    <property type="match status" value="1"/>
</dbReference>
<evidence type="ECO:0000313" key="4">
    <source>
        <dbReference type="Proteomes" id="UP000178444"/>
    </source>
</evidence>
<dbReference type="Gene3D" id="6.10.250.3100">
    <property type="match status" value="1"/>
</dbReference>
<dbReference type="InterPro" id="IPR013691">
    <property type="entry name" value="MeTrfase_14"/>
</dbReference>
<dbReference type="Gene3D" id="3.40.50.150">
    <property type="entry name" value="Vaccinia Virus protein VP39"/>
    <property type="match status" value="1"/>
</dbReference>
<keyword evidence="3" id="KW-0489">Methyltransferase</keyword>
<proteinExistence type="predicted"/>
<comment type="caution">
    <text evidence="3">The sequence shown here is derived from an EMBL/GenBank/DDBJ whole genome shotgun (WGS) entry which is preliminary data.</text>
</comment>
<dbReference type="Gene3D" id="3.40.50.720">
    <property type="entry name" value="NAD(P)-binding Rossmann-like Domain"/>
    <property type="match status" value="1"/>
</dbReference>
<dbReference type="GO" id="GO:0032259">
    <property type="term" value="P:methylation"/>
    <property type="evidence" value="ECO:0007669"/>
    <property type="project" value="UniProtKB-KW"/>
</dbReference>
<evidence type="ECO:0000259" key="2">
    <source>
        <dbReference type="Pfam" id="PF08484"/>
    </source>
</evidence>
<dbReference type="Pfam" id="PF08421">
    <property type="entry name" value="Methyltransf_13"/>
    <property type="match status" value="1"/>
</dbReference>
<dbReference type="InterPro" id="IPR029063">
    <property type="entry name" value="SAM-dependent_MTases_sf"/>
</dbReference>
<evidence type="ECO:0000313" key="3">
    <source>
        <dbReference type="EMBL" id="OGN27835.1"/>
    </source>
</evidence>
<accession>A0A1F8GQY9</accession>
<dbReference type="PANTHER" id="PTHR43861">
    <property type="entry name" value="TRANS-ACONITATE 2-METHYLTRANSFERASE-RELATED"/>
    <property type="match status" value="1"/>
</dbReference>
<sequence>MIKPNHDAIPGKLDHCQITGSKNLFEAIDLGHQPPCDALLTKKTINEPEVYYPLRLMICPESGLAQLDHVVEGSTIYPKDYPYRSGISAPLRDYQVLFADSVVKKFNLSPKSLCVDIGSNDGTLLTGFKRNKMKVLGVEPTDMAKLARKENKIETIQSFFTEKVAKNIVKEYGHAKMVTMTNVFAHMAPLGEVMRGLVQLLDKDGIFITESQYLLDILESNQFEGVYHEHIRTYSLKSLVTLFPYYGMEVFDVQRASRYGGNIRAYIGRKGKYPISPEITKLLKLEETKGLFKPATWTKFRQRVHENRNKFIQLAHQAKEKGLKFVADSCPGRGAVLVNYYGIDKTLMPYIAQLPESEKVGKFMPGTHIPVVANDIILKEQPDYLVILAWHYADFIMKNWRAKGLKSKFVLPLPKFKIIKK</sequence>
<dbReference type="GO" id="GO:0008168">
    <property type="term" value="F:methyltransferase activity"/>
    <property type="evidence" value="ECO:0007669"/>
    <property type="project" value="UniProtKB-KW"/>
</dbReference>
<dbReference type="AlphaFoldDB" id="A0A1F8GQY9"/>
<gene>
    <name evidence="3" type="ORF">A2941_00605</name>
</gene>
<feature type="domain" description="Methyltransferase putative zinc binding" evidence="1">
    <location>
        <begin position="16"/>
        <end position="77"/>
    </location>
</feature>
<dbReference type="InterPro" id="IPR013630">
    <property type="entry name" value="Methyltransf_Zn-bd_dom_put"/>
</dbReference>
<name>A0A1F8GQY9_9BACT</name>
<dbReference type="Proteomes" id="UP000178444">
    <property type="component" value="Unassembled WGS sequence"/>
</dbReference>
<dbReference type="Gene3D" id="6.20.50.110">
    <property type="entry name" value="Methyltransferase, zinc-binding domain"/>
    <property type="match status" value="1"/>
</dbReference>
<protein>
    <submittedName>
        <fullName evidence="3">Methyltransferase</fullName>
    </submittedName>
</protein>
<dbReference type="InterPro" id="IPR038576">
    <property type="entry name" value="Methyltransf_Zn-bd_dom_put_sf"/>
</dbReference>
<dbReference type="Pfam" id="PF08484">
    <property type="entry name" value="Methyltransf_14"/>
    <property type="match status" value="1"/>
</dbReference>
<dbReference type="PANTHER" id="PTHR43861:SF5">
    <property type="entry name" value="BLL5978 PROTEIN"/>
    <property type="match status" value="1"/>
</dbReference>
<feature type="domain" description="C-methyltransferase" evidence="2">
    <location>
        <begin position="259"/>
        <end position="414"/>
    </location>
</feature>
<evidence type="ECO:0000259" key="1">
    <source>
        <dbReference type="Pfam" id="PF08421"/>
    </source>
</evidence>
<dbReference type="Pfam" id="PF13489">
    <property type="entry name" value="Methyltransf_23"/>
    <property type="match status" value="1"/>
</dbReference>
<organism evidence="3 4">
    <name type="scientific">Candidatus Yanofskybacteria bacterium RIFCSPLOWO2_01_FULL_49_17</name>
    <dbReference type="NCBI Taxonomy" id="1802700"/>
    <lineage>
        <taxon>Bacteria</taxon>
        <taxon>Candidatus Yanofskyibacteriota</taxon>
    </lineage>
</organism>
<dbReference type="EMBL" id="MGKO01000006">
    <property type="protein sequence ID" value="OGN27835.1"/>
    <property type="molecule type" value="Genomic_DNA"/>
</dbReference>